<dbReference type="PIRSF" id="PIRSF038896">
    <property type="entry name" value="NAPE-PLD"/>
    <property type="match status" value="1"/>
</dbReference>
<protein>
    <submittedName>
        <fullName evidence="3">L-ascorbate metabolism protein UlaG (Beta-lactamase superfamily)</fullName>
    </submittedName>
</protein>
<dbReference type="PANTHER" id="PTHR15032:SF4">
    <property type="entry name" value="N-ACYL-PHOSPHATIDYLETHANOLAMINE-HYDROLYZING PHOSPHOLIPASE D"/>
    <property type="match status" value="1"/>
</dbReference>
<dbReference type="InterPro" id="IPR036866">
    <property type="entry name" value="RibonucZ/Hydroxyglut_hydro"/>
</dbReference>
<dbReference type="GO" id="GO:0070290">
    <property type="term" value="F:N-acylphosphatidylethanolamine-specific phospholipase D activity"/>
    <property type="evidence" value="ECO:0007669"/>
    <property type="project" value="InterPro"/>
</dbReference>
<evidence type="ECO:0000259" key="2">
    <source>
        <dbReference type="SMART" id="SM00849"/>
    </source>
</evidence>
<name>A0A4V2W5J1_9GAMM</name>
<feature type="region of interest" description="Disordered" evidence="1">
    <location>
        <begin position="1"/>
        <end position="49"/>
    </location>
</feature>
<dbReference type="InterPro" id="IPR001279">
    <property type="entry name" value="Metallo-B-lactamas"/>
</dbReference>
<dbReference type="GO" id="GO:0008270">
    <property type="term" value="F:zinc ion binding"/>
    <property type="evidence" value="ECO:0007669"/>
    <property type="project" value="InterPro"/>
</dbReference>
<evidence type="ECO:0000313" key="3">
    <source>
        <dbReference type="EMBL" id="TCV99995.1"/>
    </source>
</evidence>
<dbReference type="Gene3D" id="3.60.15.10">
    <property type="entry name" value="Ribonuclease Z/Hydroxyacylglutathione hydrolase-like"/>
    <property type="match status" value="1"/>
</dbReference>
<evidence type="ECO:0000256" key="1">
    <source>
        <dbReference type="SAM" id="MobiDB-lite"/>
    </source>
</evidence>
<sequence>MAIKNPWFDPLKPHHTPDGFRNTEPTTHRPDAYKQWQKQRKAEGLPRPPEGGYRRFIQRWWQPADLAGSEDAIWWLGHACILVRAQGRYLLVDPALAQRASPLSFIGPARKTPSPINLDSLPSLDAIIYSHNHYDHLDKRSLKQLLRRFPQVPVIAPLGMSRSLIRMGARDIKQCDWWDSLAIAGMRLHAVPARHWSMRSLWDRNQSLWCGWVLETAAWRFYFSGDSGYSPTLTEIGQRLGPFDIAALPIGAYAPEWFMGDSHMSPASAVTLFTELGSPRVIPIHWGVFELADESLDEPPRELKRALQQAGIDNNKFSPLKIGERIIL</sequence>
<reference evidence="3 4" key="1">
    <citation type="submission" date="2019-03" db="EMBL/GenBank/DDBJ databases">
        <title>Genomic Encyclopedia of Type Strains, Phase IV (KMG-IV): sequencing the most valuable type-strain genomes for metagenomic binning, comparative biology and taxonomic classification.</title>
        <authorList>
            <person name="Goeker M."/>
        </authorList>
    </citation>
    <scope>NUCLEOTIDE SEQUENCE [LARGE SCALE GENOMIC DNA]</scope>
    <source>
        <strain evidence="3 4">DSM 19580</strain>
    </source>
</reference>
<gene>
    <name evidence="3" type="ORF">EDC52_101338</name>
</gene>
<proteinExistence type="predicted"/>
<feature type="domain" description="Metallo-beta-lactamase" evidence="2">
    <location>
        <begin position="77"/>
        <end position="285"/>
    </location>
</feature>
<comment type="caution">
    <text evidence="3">The sequence shown here is derived from an EMBL/GenBank/DDBJ whole genome shotgun (WGS) entry which is preliminary data.</text>
</comment>
<dbReference type="AlphaFoldDB" id="A0A4V2W5J1"/>
<dbReference type="RefSeq" id="WP_131863520.1">
    <property type="nucleotide sequence ID" value="NZ_SMCR01000001.1"/>
</dbReference>
<dbReference type="Pfam" id="PF12706">
    <property type="entry name" value="Lactamase_B_2"/>
    <property type="match status" value="1"/>
</dbReference>
<dbReference type="OrthoDB" id="9805728at2"/>
<accession>A0A4V2W5J1</accession>
<dbReference type="SMART" id="SM00849">
    <property type="entry name" value="Lactamase_B"/>
    <property type="match status" value="1"/>
</dbReference>
<dbReference type="GO" id="GO:0005737">
    <property type="term" value="C:cytoplasm"/>
    <property type="evidence" value="ECO:0007669"/>
    <property type="project" value="TreeGrafter"/>
</dbReference>
<dbReference type="PANTHER" id="PTHR15032">
    <property type="entry name" value="N-ACYL-PHOSPHATIDYLETHANOLAMINE-HYDROLYZING PHOSPHOLIPASE D"/>
    <property type="match status" value="1"/>
</dbReference>
<dbReference type="EMBL" id="SMCR01000001">
    <property type="protein sequence ID" value="TCV99995.1"/>
    <property type="molecule type" value="Genomic_DNA"/>
</dbReference>
<evidence type="ECO:0000313" key="4">
    <source>
        <dbReference type="Proteomes" id="UP000295719"/>
    </source>
</evidence>
<organism evidence="3 4">
    <name type="scientific">Biostraticola tofi</name>
    <dbReference type="NCBI Taxonomy" id="466109"/>
    <lineage>
        <taxon>Bacteria</taxon>
        <taxon>Pseudomonadati</taxon>
        <taxon>Pseudomonadota</taxon>
        <taxon>Gammaproteobacteria</taxon>
        <taxon>Enterobacterales</taxon>
        <taxon>Bruguierivoracaceae</taxon>
        <taxon>Biostraticola</taxon>
    </lineage>
</organism>
<keyword evidence="4" id="KW-1185">Reference proteome</keyword>
<dbReference type="InterPro" id="IPR024884">
    <property type="entry name" value="NAPE-PLD"/>
</dbReference>
<dbReference type="SUPFAM" id="SSF56281">
    <property type="entry name" value="Metallo-hydrolase/oxidoreductase"/>
    <property type="match status" value="1"/>
</dbReference>
<dbReference type="Proteomes" id="UP000295719">
    <property type="component" value="Unassembled WGS sequence"/>
</dbReference>